<evidence type="ECO:0000313" key="2">
    <source>
        <dbReference type="EMBL" id="GGZ49961.1"/>
    </source>
</evidence>
<evidence type="ECO:0000313" key="3">
    <source>
        <dbReference type="Proteomes" id="UP000630936"/>
    </source>
</evidence>
<accession>A0A918QIH8</accession>
<protein>
    <submittedName>
        <fullName evidence="2">Uncharacterized protein</fullName>
    </submittedName>
</protein>
<feature type="region of interest" description="Disordered" evidence="1">
    <location>
        <begin position="43"/>
        <end position="77"/>
    </location>
</feature>
<dbReference type="Proteomes" id="UP000630936">
    <property type="component" value="Unassembled WGS sequence"/>
</dbReference>
<keyword evidence="3" id="KW-1185">Reference proteome</keyword>
<dbReference type="EMBL" id="BMWG01000019">
    <property type="protein sequence ID" value="GGZ49961.1"/>
    <property type="molecule type" value="Genomic_DNA"/>
</dbReference>
<dbReference type="RefSeq" id="WP_190125479.1">
    <property type="nucleotide sequence ID" value="NZ_BMWG01000019.1"/>
</dbReference>
<name>A0A918QIH8_9ACTN</name>
<evidence type="ECO:0000256" key="1">
    <source>
        <dbReference type="SAM" id="MobiDB-lite"/>
    </source>
</evidence>
<dbReference type="Pfam" id="PF05576">
    <property type="entry name" value="Peptidase_S37"/>
    <property type="match status" value="1"/>
</dbReference>
<reference evidence="2" key="1">
    <citation type="journal article" date="2014" name="Int. J. Syst. Evol. Microbiol.">
        <title>Complete genome sequence of Corynebacterium casei LMG S-19264T (=DSM 44701T), isolated from a smear-ripened cheese.</title>
        <authorList>
            <consortium name="US DOE Joint Genome Institute (JGI-PGF)"/>
            <person name="Walter F."/>
            <person name="Albersmeier A."/>
            <person name="Kalinowski J."/>
            <person name="Ruckert C."/>
        </authorList>
    </citation>
    <scope>NUCLEOTIDE SEQUENCE</scope>
    <source>
        <strain evidence="2">JCM 4988</strain>
    </source>
</reference>
<dbReference type="InterPro" id="IPR008761">
    <property type="entry name" value="Peptidase_S37"/>
</dbReference>
<proteinExistence type="predicted"/>
<sequence>MEGVGGADIKDRIVAIPGLRLIKEEPYPGYRFFTFTYEQPMNHRNRTRSRSGRSSLCCTGTPGPIEDTPVRRTGAGA</sequence>
<organism evidence="2 3">
    <name type="scientific">Streptomyces inusitatus</name>
    <dbReference type="NCBI Taxonomy" id="68221"/>
    <lineage>
        <taxon>Bacteria</taxon>
        <taxon>Bacillati</taxon>
        <taxon>Actinomycetota</taxon>
        <taxon>Actinomycetes</taxon>
        <taxon>Kitasatosporales</taxon>
        <taxon>Streptomycetaceae</taxon>
        <taxon>Streptomyces</taxon>
    </lineage>
</organism>
<dbReference type="AlphaFoldDB" id="A0A918QIH8"/>
<reference evidence="2" key="2">
    <citation type="submission" date="2020-09" db="EMBL/GenBank/DDBJ databases">
        <authorList>
            <person name="Sun Q."/>
            <person name="Ohkuma M."/>
        </authorList>
    </citation>
    <scope>NUCLEOTIDE SEQUENCE</scope>
    <source>
        <strain evidence="2">JCM 4988</strain>
    </source>
</reference>
<gene>
    <name evidence="2" type="ORF">GCM10010387_50330</name>
</gene>
<comment type="caution">
    <text evidence="2">The sequence shown here is derived from an EMBL/GenBank/DDBJ whole genome shotgun (WGS) entry which is preliminary data.</text>
</comment>